<proteinExistence type="predicted"/>
<name>A0AAE0CEB6_9CHLO</name>
<keyword evidence="2" id="KW-0472">Membrane</keyword>
<dbReference type="Proteomes" id="UP001190700">
    <property type="component" value="Unassembled WGS sequence"/>
</dbReference>
<protein>
    <submittedName>
        <fullName evidence="3">Uncharacterized protein</fullName>
    </submittedName>
</protein>
<dbReference type="EMBL" id="LGRX02025461">
    <property type="protein sequence ID" value="KAK3252360.1"/>
    <property type="molecule type" value="Genomic_DNA"/>
</dbReference>
<evidence type="ECO:0000256" key="2">
    <source>
        <dbReference type="SAM" id="Phobius"/>
    </source>
</evidence>
<evidence type="ECO:0000313" key="3">
    <source>
        <dbReference type="EMBL" id="KAK3252360.1"/>
    </source>
</evidence>
<sequence length="634" mass="67579">MAKRAEAMRAENERVKRQTEQRLARKRTEEAQKSGSATVSSVKNVAASVVSKNPILRNVNWGASGIAVLVASIILVVVLIVNKRRGAPEGLPQVEPTVSNSVVDVPVLDTVEAVTPALEELPSVVESIAFPPPSTPGEPLAPPIVPPPSIPSIPEPPPGPPKASMRWAALRLPEQCFQFPAAPHGVLPGLEHYDFSDKLAQSSDKLAQSDVPIVQDNEILDEGEKTVSTAEEAGKNILDEIKEGVNTASSLLSDAVPAVTEVLNQALGEQVTEPESLGEQVTEPESGDSSTEAGESGAGAETLPVSELDFQAAVPPQAHRRMLLQKRKAKGGRPEEVADPAAETQIQVQAQPAVQSAAQAENLLPTSTELHAMNLLLNVSAVDGACQFVTSECAEAAAMQLADALRADAEAVSSPKVSAAELKRVSENLATLHSNSRTLLNASELPSLGKNGALGNCAVSGEAEYDPVTGERYDAFTSRFAVAIDRHDVLVHCAETLHYCTITHLQENPIRTETLRIDAQSFVAVKKSGQQLHELLAADLELGDGVAAWRHAGEPTHAFLTLMLLLRSGLCQRIDVYGQPGVPSTWYKNVGNGHIITVPVNTEDGRSLAASLQQERFALRVAVHVFQGRLCFFK</sequence>
<feature type="region of interest" description="Disordered" evidence="1">
    <location>
        <begin position="1"/>
        <end position="38"/>
    </location>
</feature>
<reference evidence="3 4" key="1">
    <citation type="journal article" date="2015" name="Genome Biol. Evol.">
        <title>Comparative Genomics of a Bacterivorous Green Alga Reveals Evolutionary Causalities and Consequences of Phago-Mixotrophic Mode of Nutrition.</title>
        <authorList>
            <person name="Burns J.A."/>
            <person name="Paasch A."/>
            <person name="Narechania A."/>
            <person name="Kim E."/>
        </authorList>
    </citation>
    <scope>NUCLEOTIDE SEQUENCE [LARGE SCALE GENOMIC DNA]</scope>
    <source>
        <strain evidence="3 4">PLY_AMNH</strain>
    </source>
</reference>
<keyword evidence="4" id="KW-1185">Reference proteome</keyword>
<gene>
    <name evidence="3" type="ORF">CYMTET_38338</name>
</gene>
<comment type="caution">
    <text evidence="3">The sequence shown here is derived from an EMBL/GenBank/DDBJ whole genome shotgun (WGS) entry which is preliminary data.</text>
</comment>
<dbReference type="AlphaFoldDB" id="A0AAE0CEB6"/>
<accession>A0AAE0CEB6</accession>
<feature type="compositionally biased region" description="Basic and acidic residues" evidence="1">
    <location>
        <begin position="1"/>
        <end position="32"/>
    </location>
</feature>
<feature type="transmembrane region" description="Helical" evidence="2">
    <location>
        <begin position="61"/>
        <end position="81"/>
    </location>
</feature>
<feature type="region of interest" description="Disordered" evidence="1">
    <location>
        <begin position="269"/>
        <end position="300"/>
    </location>
</feature>
<evidence type="ECO:0000313" key="4">
    <source>
        <dbReference type="Proteomes" id="UP001190700"/>
    </source>
</evidence>
<keyword evidence="2" id="KW-0812">Transmembrane</keyword>
<keyword evidence="2" id="KW-1133">Transmembrane helix</keyword>
<organism evidence="3 4">
    <name type="scientific">Cymbomonas tetramitiformis</name>
    <dbReference type="NCBI Taxonomy" id="36881"/>
    <lineage>
        <taxon>Eukaryota</taxon>
        <taxon>Viridiplantae</taxon>
        <taxon>Chlorophyta</taxon>
        <taxon>Pyramimonadophyceae</taxon>
        <taxon>Pyramimonadales</taxon>
        <taxon>Pyramimonadaceae</taxon>
        <taxon>Cymbomonas</taxon>
    </lineage>
</organism>
<evidence type="ECO:0000256" key="1">
    <source>
        <dbReference type="SAM" id="MobiDB-lite"/>
    </source>
</evidence>